<proteinExistence type="predicted"/>
<accession>A0A4Y8SQ62</accession>
<dbReference type="EMBL" id="SOZE01000001">
    <property type="protein sequence ID" value="TFF40942.1"/>
    <property type="molecule type" value="Genomic_DNA"/>
</dbReference>
<sequence length="573" mass="65495">MKKLLLFAISTYCICLNALAQADFEPKILILSPAAVTVSHLLEKAVNYQTVALQTKASSMPAGAQPGEAQQPANIKMMRASTIAFLKDISFEKQVSLYAQNYLTYRFYERFTNCLLLVSNKTSGGTRQSMQEIATEENVTYVLNFPKVSFYQQSGQKYCKLQVQLYDSQSNTLLLDKEYTGNSDNHGFEFTCEQGSLGCTINNTLALYSTDVLQAVASTNKTLVNERALAEKRAAYIASTVYLQKFDASLVKQVITAKDSSINLDDIYQCFYNADGTKFVAFFINTIDKKDAKPLLSIKGDKNVKVITQKKIGDKGYLDEAPQTNAYLVKGLKYQGKWYYEKTEVTYFDAPMPEDGKLDFLNNLQGWDYFAANSAEPGTVFWEGKLFERIKDKTKEPDWEKYKNMWAGEELENRPYIGMYELVANQLKADAETTRDAYNKDIIDNVLWPFYTKQVKARKNNMVALNIKPEYLTLIYSRKKEAIINPVKVTDANGIIKMRYFVLIPGTNEIYEWTYVKADELKTTDDREDPVNKTMGSVTKWNYSYKTLDDDVFWKEKVLLKEGGKYKYLTRIE</sequence>
<evidence type="ECO:0008006" key="4">
    <source>
        <dbReference type="Google" id="ProtNLM"/>
    </source>
</evidence>
<reference evidence="2 3" key="1">
    <citation type="journal article" date="2017" name="Int. J. Syst. Evol. Microbiol.">
        <title>Mucilaginibacterpsychrotolerans sp. nov., isolated from peatlands.</title>
        <authorList>
            <person name="Deng Y."/>
            <person name="Shen L."/>
            <person name="Xu B."/>
            <person name="Liu Y."/>
            <person name="Gu Z."/>
            <person name="Liu H."/>
            <person name="Zhou Y."/>
        </authorList>
    </citation>
    <scope>NUCLEOTIDE SEQUENCE [LARGE SCALE GENOMIC DNA]</scope>
    <source>
        <strain evidence="2 3">NH7-4</strain>
    </source>
</reference>
<name>A0A4Y8SQ62_9SPHI</name>
<dbReference type="AlphaFoldDB" id="A0A4Y8SQ62"/>
<dbReference type="OrthoDB" id="1390442at2"/>
<feature type="chain" id="PRO_5021247378" description="DUF3857 domain-containing protein" evidence="1">
    <location>
        <begin position="21"/>
        <end position="573"/>
    </location>
</feature>
<protein>
    <recommendedName>
        <fullName evidence="4">DUF3857 domain-containing protein</fullName>
    </recommendedName>
</protein>
<evidence type="ECO:0000256" key="1">
    <source>
        <dbReference type="SAM" id="SignalP"/>
    </source>
</evidence>
<comment type="caution">
    <text evidence="2">The sequence shown here is derived from an EMBL/GenBank/DDBJ whole genome shotgun (WGS) entry which is preliminary data.</text>
</comment>
<feature type="signal peptide" evidence="1">
    <location>
        <begin position="1"/>
        <end position="20"/>
    </location>
</feature>
<keyword evidence="3" id="KW-1185">Reference proteome</keyword>
<evidence type="ECO:0000313" key="2">
    <source>
        <dbReference type="EMBL" id="TFF40942.1"/>
    </source>
</evidence>
<evidence type="ECO:0000313" key="3">
    <source>
        <dbReference type="Proteomes" id="UP000297540"/>
    </source>
</evidence>
<dbReference type="RefSeq" id="WP_133229426.1">
    <property type="nucleotide sequence ID" value="NZ_SOZE01000001.1"/>
</dbReference>
<keyword evidence="1" id="KW-0732">Signal</keyword>
<organism evidence="2 3">
    <name type="scientific">Mucilaginibacter psychrotolerans</name>
    <dbReference type="NCBI Taxonomy" id="1524096"/>
    <lineage>
        <taxon>Bacteria</taxon>
        <taxon>Pseudomonadati</taxon>
        <taxon>Bacteroidota</taxon>
        <taxon>Sphingobacteriia</taxon>
        <taxon>Sphingobacteriales</taxon>
        <taxon>Sphingobacteriaceae</taxon>
        <taxon>Mucilaginibacter</taxon>
    </lineage>
</organism>
<dbReference type="Proteomes" id="UP000297540">
    <property type="component" value="Unassembled WGS sequence"/>
</dbReference>
<gene>
    <name evidence="2" type="ORF">E2R66_01845</name>
</gene>